<dbReference type="InterPro" id="IPR051783">
    <property type="entry name" value="NAD(P)-dependent_oxidoreduct"/>
</dbReference>
<dbReference type="EMBL" id="JAUHJQ010000003">
    <property type="protein sequence ID" value="MDN4173332.1"/>
    <property type="molecule type" value="Genomic_DNA"/>
</dbReference>
<dbReference type="Gene3D" id="3.40.50.720">
    <property type="entry name" value="NAD(P)-binding Rossmann-like Domain"/>
    <property type="match status" value="1"/>
</dbReference>
<reference evidence="1" key="1">
    <citation type="submission" date="2023-06" db="EMBL/GenBank/DDBJ databases">
        <title>Draft genome sequence of Nocardioides sp. SOB77.</title>
        <authorList>
            <person name="Zhang G."/>
        </authorList>
    </citation>
    <scope>NUCLEOTIDE SEQUENCE</scope>
    <source>
        <strain evidence="1">SOB77</strain>
    </source>
</reference>
<dbReference type="Proteomes" id="UP001168620">
    <property type="component" value="Unassembled WGS sequence"/>
</dbReference>
<dbReference type="RefSeq" id="WP_300952438.1">
    <property type="nucleotide sequence ID" value="NZ_JAUHJQ010000003.1"/>
</dbReference>
<name>A0ABT8FF74_9ACTN</name>
<dbReference type="PANTHER" id="PTHR48079:SF6">
    <property type="entry name" value="NAD(P)-BINDING DOMAIN-CONTAINING PROTEIN-RELATED"/>
    <property type="match status" value="1"/>
</dbReference>
<evidence type="ECO:0000313" key="1">
    <source>
        <dbReference type="EMBL" id="MDN4173332.1"/>
    </source>
</evidence>
<comment type="caution">
    <text evidence="1">The sequence shown here is derived from an EMBL/GenBank/DDBJ whole genome shotgun (WGS) entry which is preliminary data.</text>
</comment>
<protein>
    <submittedName>
        <fullName evidence="1">Epimerase</fullName>
    </submittedName>
</protein>
<evidence type="ECO:0000313" key="2">
    <source>
        <dbReference type="Proteomes" id="UP001168620"/>
    </source>
</evidence>
<proteinExistence type="predicted"/>
<accession>A0ABT8FF74</accession>
<dbReference type="PANTHER" id="PTHR48079">
    <property type="entry name" value="PROTEIN YEEZ"/>
    <property type="match status" value="1"/>
</dbReference>
<gene>
    <name evidence="1" type="ORF">QWY28_10290</name>
</gene>
<dbReference type="InterPro" id="IPR036291">
    <property type="entry name" value="NAD(P)-bd_dom_sf"/>
</dbReference>
<dbReference type="SUPFAM" id="SSF51735">
    <property type="entry name" value="NAD(P)-binding Rossmann-fold domains"/>
    <property type="match status" value="1"/>
</dbReference>
<organism evidence="1 2">
    <name type="scientific">Nocardioides oceani</name>
    <dbReference type="NCBI Taxonomy" id="3058369"/>
    <lineage>
        <taxon>Bacteria</taxon>
        <taxon>Bacillati</taxon>
        <taxon>Actinomycetota</taxon>
        <taxon>Actinomycetes</taxon>
        <taxon>Propionibacteriales</taxon>
        <taxon>Nocardioidaceae</taxon>
        <taxon>Nocardioides</taxon>
    </lineage>
</organism>
<keyword evidence="2" id="KW-1185">Reference proteome</keyword>
<sequence>MRLLVLGGSVFLSRAVAEEALARGHEVTCACRGRSGPVPKGATHRELDRTQPPPEALAAGAATYDAVVEVARQPSWVRAAVAAVPDAHWVFVSTVNVYADESTPGGTPASLPLREPVWDDVDLAADPDAYGPMKVACEAIVRDGAASASVVRPGLIAGPGDPTGRFTYWPARLAATTDHPTVLAPGDPEDVVQVIDVRDLAAWVVTLAERRTPGTFDGVGTPTALRDLLAAVAVGTAALGAGDALLRWVPAAELEARDVAPWSGDRSVPLWLPRPEHDGMLAHDPGPSIAAGLDLRPLADTARDTLAWLRATPDAPVTGLTLAEEAEILASLGPTAG</sequence>